<reference evidence="1 2" key="1">
    <citation type="journal article" date="2018" name="Sci. Rep.">
        <title>Genomic signatures of local adaptation to the degree of environmental predictability in rotifers.</title>
        <authorList>
            <person name="Franch-Gras L."/>
            <person name="Hahn C."/>
            <person name="Garcia-Roger E.M."/>
            <person name="Carmona M.J."/>
            <person name="Serra M."/>
            <person name="Gomez A."/>
        </authorList>
    </citation>
    <scope>NUCLEOTIDE SEQUENCE [LARGE SCALE GENOMIC DNA]</scope>
    <source>
        <strain evidence="1">HYR1</strain>
    </source>
</reference>
<gene>
    <name evidence="1" type="ORF">BpHYR1_036770</name>
</gene>
<comment type="caution">
    <text evidence="1">The sequence shown here is derived from an EMBL/GenBank/DDBJ whole genome shotgun (WGS) entry which is preliminary data.</text>
</comment>
<protein>
    <submittedName>
        <fullName evidence="1">Uncharacterized protein</fullName>
    </submittedName>
</protein>
<evidence type="ECO:0000313" key="1">
    <source>
        <dbReference type="EMBL" id="RNA41187.1"/>
    </source>
</evidence>
<dbReference type="EMBL" id="REGN01000533">
    <property type="protein sequence ID" value="RNA41187.1"/>
    <property type="molecule type" value="Genomic_DNA"/>
</dbReference>
<accession>A0A3M7SZN7</accession>
<dbReference type="AlphaFoldDB" id="A0A3M7SZN7"/>
<dbReference type="Proteomes" id="UP000276133">
    <property type="component" value="Unassembled WGS sequence"/>
</dbReference>
<sequence length="113" mass="13314">MNIFLTPNTKKYKSCRIIVSNGVLVRKIKYFRFSYRFSNLKNLSSCVVKNYFGHIEKSKLSKNTIKFADTQIDDRLMLMITKSELKIQTHFFMFICINIKLEKIKSNSLNCVT</sequence>
<evidence type="ECO:0000313" key="2">
    <source>
        <dbReference type="Proteomes" id="UP000276133"/>
    </source>
</evidence>
<organism evidence="1 2">
    <name type="scientific">Brachionus plicatilis</name>
    <name type="common">Marine rotifer</name>
    <name type="synonym">Brachionus muelleri</name>
    <dbReference type="NCBI Taxonomy" id="10195"/>
    <lineage>
        <taxon>Eukaryota</taxon>
        <taxon>Metazoa</taxon>
        <taxon>Spiralia</taxon>
        <taxon>Gnathifera</taxon>
        <taxon>Rotifera</taxon>
        <taxon>Eurotatoria</taxon>
        <taxon>Monogononta</taxon>
        <taxon>Pseudotrocha</taxon>
        <taxon>Ploima</taxon>
        <taxon>Brachionidae</taxon>
        <taxon>Brachionus</taxon>
    </lineage>
</organism>
<name>A0A3M7SZN7_BRAPC</name>
<keyword evidence="2" id="KW-1185">Reference proteome</keyword>
<proteinExistence type="predicted"/>